<dbReference type="STRING" id="1802061.A3A93_02670"/>
<dbReference type="PANTHER" id="PTHR42988">
    <property type="entry name" value="PHOSPHOHYDROLASE"/>
    <property type="match status" value="1"/>
</dbReference>
<dbReference type="GO" id="GO:0046872">
    <property type="term" value="F:metal ion binding"/>
    <property type="evidence" value="ECO:0007669"/>
    <property type="project" value="UniProtKB-KW"/>
</dbReference>
<evidence type="ECO:0000256" key="1">
    <source>
        <dbReference type="ARBA" id="ARBA00022723"/>
    </source>
</evidence>
<dbReference type="AlphaFoldDB" id="A0A1F7IUG5"/>
<organism evidence="6 7">
    <name type="scientific">Candidatus Roizmanbacteria bacterium RIFCSPLOWO2_01_FULL_38_12</name>
    <dbReference type="NCBI Taxonomy" id="1802061"/>
    <lineage>
        <taxon>Bacteria</taxon>
        <taxon>Candidatus Roizmaniibacteriota</taxon>
    </lineage>
</organism>
<name>A0A1F7IUG5_9BACT</name>
<dbReference type="Proteomes" id="UP000177141">
    <property type="component" value="Unassembled WGS sequence"/>
</dbReference>
<keyword evidence="2" id="KW-0378">Hydrolase</keyword>
<evidence type="ECO:0000256" key="3">
    <source>
        <dbReference type="ARBA" id="ARBA00023004"/>
    </source>
</evidence>
<reference evidence="6 7" key="1">
    <citation type="journal article" date="2016" name="Nat. Commun.">
        <title>Thousands of microbial genomes shed light on interconnected biogeochemical processes in an aquifer system.</title>
        <authorList>
            <person name="Anantharaman K."/>
            <person name="Brown C.T."/>
            <person name="Hug L.A."/>
            <person name="Sharon I."/>
            <person name="Castelle C.J."/>
            <person name="Probst A.J."/>
            <person name="Thomas B.C."/>
            <person name="Singh A."/>
            <person name="Wilkins M.J."/>
            <person name="Karaoz U."/>
            <person name="Brodie E.L."/>
            <person name="Williams K.H."/>
            <person name="Hubbard S.S."/>
            <person name="Banfield J.F."/>
        </authorList>
    </citation>
    <scope>NUCLEOTIDE SEQUENCE [LARGE SCALE GENOMIC DNA]</scope>
</reference>
<dbReference type="InterPro" id="IPR029052">
    <property type="entry name" value="Metallo-depent_PP-like"/>
</dbReference>
<dbReference type="SUPFAM" id="SSF56300">
    <property type="entry name" value="Metallo-dependent phosphatases"/>
    <property type="match status" value="1"/>
</dbReference>
<proteinExistence type="inferred from homology"/>
<dbReference type="GO" id="GO:0016787">
    <property type="term" value="F:hydrolase activity"/>
    <property type="evidence" value="ECO:0007669"/>
    <property type="project" value="UniProtKB-KW"/>
</dbReference>
<gene>
    <name evidence="6" type="ORF">A3A93_02670</name>
</gene>
<evidence type="ECO:0000313" key="6">
    <source>
        <dbReference type="EMBL" id="OGK47002.1"/>
    </source>
</evidence>
<accession>A0A1F7IUG5</accession>
<protein>
    <recommendedName>
        <fullName evidence="5">Calcineurin-like phosphoesterase domain-containing protein</fullName>
    </recommendedName>
</protein>
<dbReference type="Gene3D" id="3.60.21.10">
    <property type="match status" value="1"/>
</dbReference>
<sequence length="282" mass="32063">MYKPVRFIHISDTHLRDDPKAKMYGINVYDAAIKAVEAINKSTLPFDFVVHTGDVASVDGTQKEYELAAKIFDNIKVSMYYLTGNHDNASLMSRILKFGEKKDLSTDDSRLFYTFKFNRHNFLVLDAKTTKEEDPHGRLPPDQLDELDKILSQTQGYITIFNHYPTIPPDSIWLKKTMTILNAEDILKIFNKYSSKIVGVFSGHIHQGTILTKDGILYSSAGSTFVNFRNAPDDEDVIFLSNGVGYFNHVTVEKSSIEIKQYAFANGVSSFIKTREEMKYSL</sequence>
<comment type="similarity">
    <text evidence="4">Belongs to the cyclic nucleotide phosphodiesterase class-III family.</text>
</comment>
<evidence type="ECO:0000256" key="2">
    <source>
        <dbReference type="ARBA" id="ARBA00022801"/>
    </source>
</evidence>
<dbReference type="InterPro" id="IPR050884">
    <property type="entry name" value="CNP_phosphodiesterase-III"/>
</dbReference>
<dbReference type="InterPro" id="IPR004843">
    <property type="entry name" value="Calcineurin-like_PHP"/>
</dbReference>
<dbReference type="Pfam" id="PF00149">
    <property type="entry name" value="Metallophos"/>
    <property type="match status" value="1"/>
</dbReference>
<feature type="domain" description="Calcineurin-like phosphoesterase" evidence="5">
    <location>
        <begin position="6"/>
        <end position="207"/>
    </location>
</feature>
<dbReference type="PANTHER" id="PTHR42988:SF2">
    <property type="entry name" value="CYCLIC NUCLEOTIDE PHOSPHODIESTERASE CBUA0032-RELATED"/>
    <property type="match status" value="1"/>
</dbReference>
<keyword evidence="1" id="KW-0479">Metal-binding</keyword>
<comment type="caution">
    <text evidence="6">The sequence shown here is derived from an EMBL/GenBank/DDBJ whole genome shotgun (WGS) entry which is preliminary data.</text>
</comment>
<dbReference type="EMBL" id="MGAL01000036">
    <property type="protein sequence ID" value="OGK47002.1"/>
    <property type="molecule type" value="Genomic_DNA"/>
</dbReference>
<evidence type="ECO:0000313" key="7">
    <source>
        <dbReference type="Proteomes" id="UP000177141"/>
    </source>
</evidence>
<evidence type="ECO:0000259" key="5">
    <source>
        <dbReference type="Pfam" id="PF00149"/>
    </source>
</evidence>
<keyword evidence="3" id="KW-0408">Iron</keyword>
<evidence type="ECO:0000256" key="4">
    <source>
        <dbReference type="ARBA" id="ARBA00025742"/>
    </source>
</evidence>